<dbReference type="SUPFAM" id="SSF47565">
    <property type="entry name" value="Insect pheromone/odorant-binding proteins"/>
    <property type="match status" value="1"/>
</dbReference>
<protein>
    <submittedName>
        <fullName evidence="5">14.7 kDa salivary PpSP15-like protein</fullName>
    </submittedName>
</protein>
<feature type="chain" id="PRO_5003342470" evidence="4">
    <location>
        <begin position="21"/>
        <end position="143"/>
    </location>
</feature>
<keyword evidence="4" id="KW-0732">Signal</keyword>
<accession>F6JYE4</accession>
<dbReference type="GO" id="GO:0005549">
    <property type="term" value="F:odorant binding"/>
    <property type="evidence" value="ECO:0007669"/>
    <property type="project" value="InterPro"/>
</dbReference>
<organism evidence="5">
    <name type="scientific">Phlebotomus tobbi</name>
    <dbReference type="NCBI Taxonomy" id="33402"/>
    <lineage>
        <taxon>Eukaryota</taxon>
        <taxon>Metazoa</taxon>
        <taxon>Ecdysozoa</taxon>
        <taxon>Arthropoda</taxon>
        <taxon>Hexapoda</taxon>
        <taxon>Insecta</taxon>
        <taxon>Pterygota</taxon>
        <taxon>Neoptera</taxon>
        <taxon>Endopterygota</taxon>
        <taxon>Diptera</taxon>
        <taxon>Nematocera</taxon>
        <taxon>Psychodoidea</taxon>
        <taxon>Psychodidae</taxon>
        <taxon>Phlebotomus</taxon>
        <taxon>Larroussius</taxon>
    </lineage>
</organism>
<proteinExistence type="evidence at transcript level"/>
<sequence>MMNQFVVFLALIVLIVICHAERPSRKCRRELMEFEDECVIHCEYKYYRFIDDSRFQITPVQRKNFINVMKKYGAFGMDQDESQLDKKLMKCAHEVNKKTPVESESDKCKKINQYYICAVLDHSIFQYSAYAKAITEFEKTINV</sequence>
<feature type="signal peptide" evidence="4">
    <location>
        <begin position="1"/>
        <end position="20"/>
    </location>
</feature>
<name>F6JYE4_9DIPT</name>
<evidence type="ECO:0000256" key="2">
    <source>
        <dbReference type="ARBA" id="ARBA00022525"/>
    </source>
</evidence>
<keyword evidence="3" id="KW-0800">Toxin</keyword>
<keyword evidence="2" id="KW-0964">Secreted</keyword>
<dbReference type="InterPro" id="IPR036728">
    <property type="entry name" value="PBP_GOBP_sf"/>
</dbReference>
<dbReference type="EMBL" id="HM164140">
    <property type="protein sequence ID" value="ADJ54085.1"/>
    <property type="molecule type" value="mRNA"/>
</dbReference>
<evidence type="ECO:0000313" key="5">
    <source>
        <dbReference type="EMBL" id="ADJ54085.1"/>
    </source>
</evidence>
<comment type="subcellular location">
    <subcellularLocation>
        <location evidence="1">Secreted</location>
    </subcellularLocation>
</comment>
<reference evidence="5" key="1">
    <citation type="submission" date="2010-04" db="EMBL/GenBank/DDBJ databases">
        <title>Comparative analysis of salivary gland transcriptomics with respect to vectors of cutaneous and visceral leishmaniases.</title>
        <authorList>
            <person name="Rohousova I."/>
            <person name="Subrahmanyam S."/>
            <person name="Volfova V."/>
            <person name="Mu J."/>
            <person name="Volf P."/>
            <person name="Valenzuela J.G."/>
            <person name="Jochim R.C."/>
        </authorList>
    </citation>
    <scope>NUCLEOTIDE SEQUENCE</scope>
    <source>
        <tissue evidence="5">Salivary gland</tissue>
    </source>
</reference>
<evidence type="ECO:0000256" key="3">
    <source>
        <dbReference type="ARBA" id="ARBA00022656"/>
    </source>
</evidence>
<evidence type="ECO:0000256" key="1">
    <source>
        <dbReference type="ARBA" id="ARBA00004613"/>
    </source>
</evidence>
<dbReference type="GO" id="GO:0090729">
    <property type="term" value="F:toxin activity"/>
    <property type="evidence" value="ECO:0007669"/>
    <property type="project" value="UniProtKB-KW"/>
</dbReference>
<dbReference type="GO" id="GO:0005576">
    <property type="term" value="C:extracellular region"/>
    <property type="evidence" value="ECO:0007669"/>
    <property type="project" value="UniProtKB-SubCell"/>
</dbReference>
<dbReference type="Gene3D" id="1.10.238.20">
    <property type="entry name" value="Pheromone/general odorant binding protein domain"/>
    <property type="match status" value="1"/>
</dbReference>
<dbReference type="AlphaFoldDB" id="F6JYE4"/>
<evidence type="ECO:0000256" key="4">
    <source>
        <dbReference type="SAM" id="SignalP"/>
    </source>
</evidence>